<gene>
    <name evidence="2" type="ORF">BDW42DRAFT_147051</name>
</gene>
<evidence type="ECO:0000313" key="2">
    <source>
        <dbReference type="EMBL" id="PLN78124.1"/>
    </source>
</evidence>
<sequence>MYDALCFFFLLFSTLVNVRLHLMDKHFVLCIRSEPFLDIFLSFPISYDMDHLSRVPTLWTAMAWFHWSCQMYPGGIILSLIVRVGGSSWPSDGGS</sequence>
<accession>A0A2J5HLR7</accession>
<protein>
    <recommendedName>
        <fullName evidence="4">Secreted protein</fullName>
    </recommendedName>
</protein>
<dbReference type="EMBL" id="KZ559582">
    <property type="protein sequence ID" value="PLN78124.1"/>
    <property type="molecule type" value="Genomic_DNA"/>
</dbReference>
<organism evidence="2 3">
    <name type="scientific">Aspergillus taichungensis</name>
    <dbReference type="NCBI Taxonomy" id="482145"/>
    <lineage>
        <taxon>Eukaryota</taxon>
        <taxon>Fungi</taxon>
        <taxon>Dikarya</taxon>
        <taxon>Ascomycota</taxon>
        <taxon>Pezizomycotina</taxon>
        <taxon>Eurotiomycetes</taxon>
        <taxon>Eurotiomycetidae</taxon>
        <taxon>Eurotiales</taxon>
        <taxon>Aspergillaceae</taxon>
        <taxon>Aspergillus</taxon>
        <taxon>Aspergillus subgen. Circumdati</taxon>
    </lineage>
</organism>
<reference evidence="3" key="1">
    <citation type="submission" date="2017-12" db="EMBL/GenBank/DDBJ databases">
        <authorList>
            <consortium name="DOE Joint Genome Institute"/>
            <person name="Mondo S.J."/>
            <person name="Kjaerbolling I."/>
            <person name="Vesth T.C."/>
            <person name="Frisvad J.C."/>
            <person name="Nybo J.L."/>
            <person name="Theobald S."/>
            <person name="Kuo A."/>
            <person name="Bowyer P."/>
            <person name="Matsuda Y."/>
            <person name="Lyhne E.K."/>
            <person name="Kogle M.E."/>
            <person name="Clum A."/>
            <person name="Lipzen A."/>
            <person name="Salamov A."/>
            <person name="Ngan C.Y."/>
            <person name="Daum C."/>
            <person name="Chiniquy J."/>
            <person name="Barry K."/>
            <person name="LaButti K."/>
            <person name="Haridas S."/>
            <person name="Simmons B.A."/>
            <person name="Magnuson J.K."/>
            <person name="Mortensen U.H."/>
            <person name="Larsen T.O."/>
            <person name="Grigoriev I.V."/>
            <person name="Baker S.E."/>
            <person name="Andersen M.R."/>
            <person name="Nordberg H.P."/>
            <person name="Cantor M.N."/>
            <person name="Hua S.X."/>
        </authorList>
    </citation>
    <scope>NUCLEOTIDE SEQUENCE [LARGE SCALE GENOMIC DNA]</scope>
    <source>
        <strain evidence="3">IBT 19404</strain>
    </source>
</reference>
<evidence type="ECO:0008006" key="4">
    <source>
        <dbReference type="Google" id="ProtNLM"/>
    </source>
</evidence>
<evidence type="ECO:0000313" key="3">
    <source>
        <dbReference type="Proteomes" id="UP000235023"/>
    </source>
</evidence>
<proteinExistence type="predicted"/>
<dbReference type="OrthoDB" id="10397195at2759"/>
<dbReference type="AlphaFoldDB" id="A0A2J5HLR7"/>
<name>A0A2J5HLR7_9EURO</name>
<feature type="chain" id="PRO_5014344680" description="Secreted protein" evidence="1">
    <location>
        <begin position="21"/>
        <end position="95"/>
    </location>
</feature>
<dbReference type="Proteomes" id="UP000235023">
    <property type="component" value="Unassembled WGS sequence"/>
</dbReference>
<evidence type="ECO:0000256" key="1">
    <source>
        <dbReference type="SAM" id="SignalP"/>
    </source>
</evidence>
<keyword evidence="3" id="KW-1185">Reference proteome</keyword>
<keyword evidence="1" id="KW-0732">Signal</keyword>
<feature type="signal peptide" evidence="1">
    <location>
        <begin position="1"/>
        <end position="20"/>
    </location>
</feature>